<dbReference type="Proteomes" id="UP001072007">
    <property type="component" value="Unassembled WGS sequence"/>
</dbReference>
<evidence type="ECO:0000313" key="1">
    <source>
        <dbReference type="EMBL" id="MCY3026314.1"/>
    </source>
</evidence>
<accession>A0ABT4C1B8</accession>
<name>A0ABT4C1B8_9LACT</name>
<gene>
    <name evidence="1" type="ORF">ODY23_08460</name>
</gene>
<keyword evidence="2" id="KW-1185">Reference proteome</keyword>
<dbReference type="GeneID" id="86971547"/>
<dbReference type="InterPro" id="IPR027417">
    <property type="entry name" value="P-loop_NTPase"/>
</dbReference>
<dbReference type="SUPFAM" id="SSF52540">
    <property type="entry name" value="P-loop containing nucleoside triphosphate hydrolases"/>
    <property type="match status" value="1"/>
</dbReference>
<dbReference type="Gene3D" id="3.40.50.300">
    <property type="entry name" value="P-loop containing nucleotide triphosphate hydrolases"/>
    <property type="match status" value="1"/>
</dbReference>
<organism evidence="1 2">
    <name type="scientific">Aerococcus loyolae</name>
    <dbReference type="NCBI Taxonomy" id="2976809"/>
    <lineage>
        <taxon>Bacteria</taxon>
        <taxon>Bacillati</taxon>
        <taxon>Bacillota</taxon>
        <taxon>Bacilli</taxon>
        <taxon>Lactobacillales</taxon>
        <taxon>Aerococcaceae</taxon>
        <taxon>Aerococcus</taxon>
    </lineage>
</organism>
<comment type="caution">
    <text evidence="1">The sequence shown here is derived from an EMBL/GenBank/DDBJ whole genome shotgun (WGS) entry which is preliminary data.</text>
</comment>
<protein>
    <recommendedName>
        <fullName evidence="3">Rad50/SbcC-type AAA domain-containing protein</fullName>
    </recommendedName>
</protein>
<sequence>MNVITVAGLTKNFEHKTLFNDFSLTIEQNTAHAIVDPNSSGKTSLPRTLTGLY</sequence>
<dbReference type="EMBL" id="JAOTMD010000021">
    <property type="protein sequence ID" value="MCY3026314.1"/>
    <property type="molecule type" value="Genomic_DNA"/>
</dbReference>
<dbReference type="RefSeq" id="WP_064293330.1">
    <property type="nucleotide sequence ID" value="NZ_CP126958.1"/>
</dbReference>
<proteinExistence type="predicted"/>
<reference evidence="1" key="1">
    <citation type="submission" date="2024-05" db="EMBL/GenBank/DDBJ databases">
        <title>Aerococcus urinae taxonomy study.</title>
        <authorList>
            <person name="Christensen J."/>
            <person name="Senneby E."/>
        </authorList>
    </citation>
    <scope>NUCLEOTIDE SEQUENCE</scope>
    <source>
        <strain evidence="1">CDC-3352-U95</strain>
    </source>
</reference>
<evidence type="ECO:0008006" key="3">
    <source>
        <dbReference type="Google" id="ProtNLM"/>
    </source>
</evidence>
<evidence type="ECO:0000313" key="2">
    <source>
        <dbReference type="Proteomes" id="UP001072007"/>
    </source>
</evidence>